<proteinExistence type="predicted"/>
<reference evidence="2 3" key="1">
    <citation type="submission" date="2021-06" db="EMBL/GenBank/DDBJ databases">
        <title>Caerostris extrusa draft genome.</title>
        <authorList>
            <person name="Kono N."/>
            <person name="Arakawa K."/>
        </authorList>
    </citation>
    <scope>NUCLEOTIDE SEQUENCE [LARGE SCALE GENOMIC DNA]</scope>
</reference>
<evidence type="ECO:0000313" key="2">
    <source>
        <dbReference type="EMBL" id="GIX76794.1"/>
    </source>
</evidence>
<evidence type="ECO:0000313" key="3">
    <source>
        <dbReference type="Proteomes" id="UP001054945"/>
    </source>
</evidence>
<dbReference type="Proteomes" id="UP001054945">
    <property type="component" value="Unassembled WGS sequence"/>
</dbReference>
<accession>A0AAV4MWH2</accession>
<dbReference type="AlphaFoldDB" id="A0AAV4MWH2"/>
<name>A0AAV4MWH2_CAEEX</name>
<comment type="caution">
    <text evidence="2">The sequence shown here is derived from an EMBL/GenBank/DDBJ whole genome shotgun (WGS) entry which is preliminary data.</text>
</comment>
<sequence length="98" mass="11107">MYSNNVSPLVACIQKRSIQSNYLSKEIIFIKLLSFLMVMYKEKAMELTTTPRPFQMAGVPDPSLVIPPPNHSHRESCQRFKQPTTTTASLLNPLSHCL</sequence>
<gene>
    <name evidence="2" type="ORF">CEXT_574071</name>
</gene>
<organism evidence="2 3">
    <name type="scientific">Caerostris extrusa</name>
    <name type="common">Bark spider</name>
    <name type="synonym">Caerostris bankana</name>
    <dbReference type="NCBI Taxonomy" id="172846"/>
    <lineage>
        <taxon>Eukaryota</taxon>
        <taxon>Metazoa</taxon>
        <taxon>Ecdysozoa</taxon>
        <taxon>Arthropoda</taxon>
        <taxon>Chelicerata</taxon>
        <taxon>Arachnida</taxon>
        <taxon>Araneae</taxon>
        <taxon>Araneomorphae</taxon>
        <taxon>Entelegynae</taxon>
        <taxon>Araneoidea</taxon>
        <taxon>Araneidae</taxon>
        <taxon>Caerostris</taxon>
    </lineage>
</organism>
<protein>
    <submittedName>
        <fullName evidence="2">Uncharacterized protein</fullName>
    </submittedName>
</protein>
<evidence type="ECO:0000256" key="1">
    <source>
        <dbReference type="SAM" id="MobiDB-lite"/>
    </source>
</evidence>
<feature type="region of interest" description="Disordered" evidence="1">
    <location>
        <begin position="58"/>
        <end position="85"/>
    </location>
</feature>
<dbReference type="EMBL" id="BPLR01020283">
    <property type="protein sequence ID" value="GIX76794.1"/>
    <property type="molecule type" value="Genomic_DNA"/>
</dbReference>
<keyword evidence="3" id="KW-1185">Reference proteome</keyword>